<dbReference type="GO" id="GO:0005886">
    <property type="term" value="C:plasma membrane"/>
    <property type="evidence" value="ECO:0007669"/>
    <property type="project" value="UniProtKB-SubCell"/>
</dbReference>
<comment type="caution">
    <text evidence="9">The sequence shown here is derived from an EMBL/GenBank/DDBJ whole genome shotgun (WGS) entry which is preliminary data.</text>
</comment>
<dbReference type="RefSeq" id="WP_159750669.1">
    <property type="nucleotide sequence ID" value="NZ_CATIFW010000017.1"/>
</dbReference>
<dbReference type="InterPro" id="IPR035906">
    <property type="entry name" value="MetI-like_sf"/>
</dbReference>
<keyword evidence="3" id="KW-1003">Cell membrane</keyword>
<feature type="transmembrane region" description="Helical" evidence="7">
    <location>
        <begin position="283"/>
        <end position="308"/>
    </location>
</feature>
<evidence type="ECO:0000259" key="8">
    <source>
        <dbReference type="PROSITE" id="PS50928"/>
    </source>
</evidence>
<comment type="subcellular location">
    <subcellularLocation>
        <location evidence="1 7">Cell membrane</location>
        <topology evidence="1 7">Multi-pass membrane protein</topology>
    </subcellularLocation>
</comment>
<dbReference type="Gene3D" id="1.10.3720.10">
    <property type="entry name" value="MetI-like"/>
    <property type="match status" value="1"/>
</dbReference>
<keyword evidence="10" id="KW-1185">Reference proteome</keyword>
<feature type="transmembrane region" description="Helical" evidence="7">
    <location>
        <begin position="131"/>
        <end position="155"/>
    </location>
</feature>
<dbReference type="Pfam" id="PF00528">
    <property type="entry name" value="BPD_transp_1"/>
    <property type="match status" value="1"/>
</dbReference>
<evidence type="ECO:0000256" key="4">
    <source>
        <dbReference type="ARBA" id="ARBA00022692"/>
    </source>
</evidence>
<dbReference type="GO" id="GO:0055085">
    <property type="term" value="P:transmembrane transport"/>
    <property type="evidence" value="ECO:0007669"/>
    <property type="project" value="InterPro"/>
</dbReference>
<dbReference type="CDD" id="cd06261">
    <property type="entry name" value="TM_PBP2"/>
    <property type="match status" value="1"/>
</dbReference>
<evidence type="ECO:0000256" key="6">
    <source>
        <dbReference type="ARBA" id="ARBA00023136"/>
    </source>
</evidence>
<feature type="domain" description="ABC transmembrane type-1" evidence="8">
    <location>
        <begin position="95"/>
        <end position="306"/>
    </location>
</feature>
<keyword evidence="5 7" id="KW-1133">Transmembrane helix</keyword>
<evidence type="ECO:0000256" key="5">
    <source>
        <dbReference type="ARBA" id="ARBA00022989"/>
    </source>
</evidence>
<dbReference type="InterPro" id="IPR000515">
    <property type="entry name" value="MetI-like"/>
</dbReference>
<protein>
    <submittedName>
        <fullName evidence="9">ABC transporter permease subunit</fullName>
    </submittedName>
</protein>
<sequence>MLKYIVKRILQAIPLLLLITLICFTLINLAPYDAIDSITTPDMTKAEVEAKREAYGLNDPMIVQYGRWVGNILKGDFGYSLLSHTSIKYDLKIRIPATIKLVLPSYLSAYLLSIVLGLLAGSHKNKWQDKLIDGFCSVGISMPTFWFAMIVMYFLGYKFKIFPLMGMHTIGMEDSFADFMKHFVMPYIVLTVGFLPDLTRYVRGSTIGQLKEDYVIVQQAFGAKKTEILFKHVGRNVLIPLITKLGMALPMLVTGAVITETIFSWPGIGSYFVKAISAMDYPIVMSILVLSGTLVILGNLLSDVLYCLTDPRIKTIK</sequence>
<accession>A0A7X3MFG8</accession>
<evidence type="ECO:0000256" key="3">
    <source>
        <dbReference type="ARBA" id="ARBA00022475"/>
    </source>
</evidence>
<keyword evidence="6 7" id="KW-0472">Membrane</keyword>
<dbReference type="AlphaFoldDB" id="A0A7X3MFG8"/>
<evidence type="ECO:0000256" key="7">
    <source>
        <dbReference type="RuleBase" id="RU363032"/>
    </source>
</evidence>
<reference evidence="9 10" key="1">
    <citation type="submission" date="2019-12" db="EMBL/GenBank/DDBJ databases">
        <title>Sporaefaciens musculi gen. nov., sp. nov., a novel bacterium isolated from the caecum of an obese mouse.</title>
        <authorList>
            <person name="Rasmussen T.S."/>
            <person name="Streidl T."/>
            <person name="Hitch T.C.A."/>
            <person name="Wortmann E."/>
            <person name="Deptula P."/>
            <person name="Hansen M."/>
            <person name="Nielsen D.S."/>
            <person name="Clavel T."/>
            <person name="Vogensen F.K."/>
        </authorList>
    </citation>
    <scope>NUCLEOTIDE SEQUENCE [LARGE SCALE GENOMIC DNA]</scope>
    <source>
        <strain evidence="9 10">WCA-9-b2</strain>
    </source>
</reference>
<evidence type="ECO:0000256" key="1">
    <source>
        <dbReference type="ARBA" id="ARBA00004651"/>
    </source>
</evidence>
<dbReference type="PANTHER" id="PTHR43163">
    <property type="entry name" value="DIPEPTIDE TRANSPORT SYSTEM PERMEASE PROTEIN DPPB-RELATED"/>
    <property type="match status" value="1"/>
</dbReference>
<feature type="transmembrane region" description="Helical" evidence="7">
    <location>
        <begin position="175"/>
        <end position="195"/>
    </location>
</feature>
<dbReference type="PANTHER" id="PTHR43163:SF6">
    <property type="entry name" value="DIPEPTIDE TRANSPORT SYSTEM PERMEASE PROTEIN DPPB-RELATED"/>
    <property type="match status" value="1"/>
</dbReference>
<proteinExistence type="inferred from homology"/>
<evidence type="ECO:0000313" key="9">
    <source>
        <dbReference type="EMBL" id="MXP75411.1"/>
    </source>
</evidence>
<dbReference type="Proteomes" id="UP000460412">
    <property type="component" value="Unassembled WGS sequence"/>
</dbReference>
<organism evidence="9 10">
    <name type="scientific">Sporofaciens musculi</name>
    <dbReference type="NCBI Taxonomy" id="2681861"/>
    <lineage>
        <taxon>Bacteria</taxon>
        <taxon>Bacillati</taxon>
        <taxon>Bacillota</taxon>
        <taxon>Clostridia</taxon>
        <taxon>Lachnospirales</taxon>
        <taxon>Lachnospiraceae</taxon>
        <taxon>Sporofaciens</taxon>
    </lineage>
</organism>
<comment type="similarity">
    <text evidence="7">Belongs to the binding-protein-dependent transport system permease family.</text>
</comment>
<evidence type="ECO:0000256" key="2">
    <source>
        <dbReference type="ARBA" id="ARBA00022448"/>
    </source>
</evidence>
<feature type="transmembrane region" description="Helical" evidence="7">
    <location>
        <begin position="101"/>
        <end position="119"/>
    </location>
</feature>
<evidence type="ECO:0000313" key="10">
    <source>
        <dbReference type="Proteomes" id="UP000460412"/>
    </source>
</evidence>
<name>A0A7X3MFG8_9FIRM</name>
<keyword evidence="4 7" id="KW-0812">Transmembrane</keyword>
<gene>
    <name evidence="9" type="ORF">GN277_08480</name>
</gene>
<feature type="transmembrane region" description="Helical" evidence="7">
    <location>
        <begin position="241"/>
        <end position="263"/>
    </location>
</feature>
<dbReference type="PROSITE" id="PS50928">
    <property type="entry name" value="ABC_TM1"/>
    <property type="match status" value="1"/>
</dbReference>
<dbReference type="EMBL" id="WUQX01000001">
    <property type="protein sequence ID" value="MXP75411.1"/>
    <property type="molecule type" value="Genomic_DNA"/>
</dbReference>
<dbReference type="SUPFAM" id="SSF161098">
    <property type="entry name" value="MetI-like"/>
    <property type="match status" value="1"/>
</dbReference>
<keyword evidence="2 7" id="KW-0813">Transport</keyword>
<feature type="transmembrane region" description="Helical" evidence="7">
    <location>
        <begin position="12"/>
        <end position="32"/>
    </location>
</feature>
<dbReference type="Pfam" id="PF19300">
    <property type="entry name" value="BPD_transp_1_N"/>
    <property type="match status" value="1"/>
</dbReference>
<dbReference type="InterPro" id="IPR045621">
    <property type="entry name" value="BPD_transp_1_N"/>
</dbReference>